<evidence type="ECO:0000256" key="15">
    <source>
        <dbReference type="ARBA" id="ARBA00033270"/>
    </source>
</evidence>
<evidence type="ECO:0000256" key="1">
    <source>
        <dbReference type="ARBA" id="ARBA00004651"/>
    </source>
</evidence>
<keyword evidence="12" id="KW-0131">Cell cycle</keyword>
<feature type="transmembrane region" description="Helical" evidence="22">
    <location>
        <begin position="219"/>
        <end position="237"/>
    </location>
</feature>
<comment type="caution">
    <text evidence="23">The sequence shown here is derived from an EMBL/GenBank/DDBJ whole genome shotgun (WGS) entry which is preliminary data.</text>
</comment>
<evidence type="ECO:0000256" key="14">
    <source>
        <dbReference type="ARBA" id="ARBA00032370"/>
    </source>
</evidence>
<evidence type="ECO:0000256" key="7">
    <source>
        <dbReference type="ARBA" id="ARBA00022692"/>
    </source>
</evidence>
<evidence type="ECO:0000256" key="9">
    <source>
        <dbReference type="ARBA" id="ARBA00022984"/>
    </source>
</evidence>
<dbReference type="GO" id="GO:0015648">
    <property type="term" value="F:lipid-linked peptidoglycan transporter activity"/>
    <property type="evidence" value="ECO:0007669"/>
    <property type="project" value="TreeGrafter"/>
</dbReference>
<evidence type="ECO:0000256" key="22">
    <source>
        <dbReference type="SAM" id="Phobius"/>
    </source>
</evidence>
<keyword evidence="10 22" id="KW-1133">Transmembrane helix</keyword>
<dbReference type="EMBL" id="QMIG01000004">
    <property type="protein sequence ID" value="RAW16364.1"/>
    <property type="molecule type" value="Genomic_DNA"/>
</dbReference>
<evidence type="ECO:0000256" key="20">
    <source>
        <dbReference type="ARBA" id="ARBA00049902"/>
    </source>
</evidence>
<dbReference type="EC" id="2.4.99.28" evidence="19"/>
<organism evidence="23 24">
    <name type="scientific">Phytoactinopolyspora halophila</name>
    <dbReference type="NCBI Taxonomy" id="1981511"/>
    <lineage>
        <taxon>Bacteria</taxon>
        <taxon>Bacillati</taxon>
        <taxon>Actinomycetota</taxon>
        <taxon>Actinomycetes</taxon>
        <taxon>Jiangellales</taxon>
        <taxon>Jiangellaceae</taxon>
        <taxon>Phytoactinopolyspora</taxon>
    </lineage>
</organism>
<evidence type="ECO:0000256" key="3">
    <source>
        <dbReference type="ARBA" id="ARBA00022475"/>
    </source>
</evidence>
<keyword evidence="13" id="KW-0961">Cell wall biogenesis/degradation</keyword>
<name>A0A329QV90_9ACTN</name>
<evidence type="ECO:0000256" key="13">
    <source>
        <dbReference type="ARBA" id="ARBA00023316"/>
    </source>
</evidence>
<feature type="transmembrane region" description="Helical" evidence="22">
    <location>
        <begin position="75"/>
        <end position="95"/>
    </location>
</feature>
<dbReference type="InterPro" id="IPR001182">
    <property type="entry name" value="FtsW/RodA"/>
</dbReference>
<dbReference type="AlphaFoldDB" id="A0A329QV90"/>
<feature type="transmembrane region" description="Helical" evidence="22">
    <location>
        <begin position="143"/>
        <end position="164"/>
    </location>
</feature>
<protein>
    <recommendedName>
        <fullName evidence="17">Probable peptidoglycan glycosyltransferase FtsW</fullName>
        <ecNumber evidence="19">2.4.99.28</ecNumber>
    </recommendedName>
    <alternativeName>
        <fullName evidence="18">Cell division protein FtsW</fullName>
    </alternativeName>
    <alternativeName>
        <fullName evidence="15">Cell wall polymerase</fullName>
    </alternativeName>
    <alternativeName>
        <fullName evidence="14">Peptidoglycan polymerase</fullName>
    </alternativeName>
</protein>
<keyword evidence="24" id="KW-1185">Reference proteome</keyword>
<dbReference type="GO" id="GO:0005886">
    <property type="term" value="C:plasma membrane"/>
    <property type="evidence" value="ECO:0007669"/>
    <property type="project" value="UniProtKB-SubCell"/>
</dbReference>
<dbReference type="Proteomes" id="UP000250462">
    <property type="component" value="Unassembled WGS sequence"/>
</dbReference>
<keyword evidence="4" id="KW-0132">Cell division</keyword>
<dbReference type="NCBIfam" id="TIGR02614">
    <property type="entry name" value="ftsW"/>
    <property type="match status" value="1"/>
</dbReference>
<keyword evidence="5" id="KW-0328">Glycosyltransferase</keyword>
<evidence type="ECO:0000256" key="5">
    <source>
        <dbReference type="ARBA" id="ARBA00022676"/>
    </source>
</evidence>
<evidence type="ECO:0000256" key="21">
    <source>
        <dbReference type="ARBA" id="ARBA00049966"/>
    </source>
</evidence>
<evidence type="ECO:0000256" key="12">
    <source>
        <dbReference type="ARBA" id="ARBA00023306"/>
    </source>
</evidence>
<evidence type="ECO:0000256" key="10">
    <source>
        <dbReference type="ARBA" id="ARBA00022989"/>
    </source>
</evidence>
<dbReference type="InterPro" id="IPR013437">
    <property type="entry name" value="FtsW"/>
</dbReference>
<feature type="transmembrane region" description="Helical" evidence="22">
    <location>
        <begin position="372"/>
        <end position="394"/>
    </location>
</feature>
<accession>A0A329QV90</accession>
<dbReference type="GO" id="GO:0051301">
    <property type="term" value="P:cell division"/>
    <property type="evidence" value="ECO:0007669"/>
    <property type="project" value="UniProtKB-KW"/>
</dbReference>
<comment type="catalytic activity">
    <reaction evidence="20">
        <text>[GlcNAc-(1-&gt;4)-Mur2Ac(oyl-L-Ala-gamma-D-Glu-L-Lys-D-Ala-D-Ala)](n)-di-trans,octa-cis-undecaprenyl diphosphate + beta-D-GlcNAc-(1-&gt;4)-Mur2Ac(oyl-L-Ala-gamma-D-Glu-L-Lys-D-Ala-D-Ala)-di-trans,octa-cis-undecaprenyl diphosphate = [GlcNAc-(1-&gt;4)-Mur2Ac(oyl-L-Ala-gamma-D-Glu-L-Lys-D-Ala-D-Ala)](n+1)-di-trans,octa-cis-undecaprenyl diphosphate + di-trans,octa-cis-undecaprenyl diphosphate + H(+)</text>
        <dbReference type="Rhea" id="RHEA:23708"/>
        <dbReference type="Rhea" id="RHEA-COMP:9602"/>
        <dbReference type="Rhea" id="RHEA-COMP:9603"/>
        <dbReference type="ChEBI" id="CHEBI:15378"/>
        <dbReference type="ChEBI" id="CHEBI:58405"/>
        <dbReference type="ChEBI" id="CHEBI:60033"/>
        <dbReference type="ChEBI" id="CHEBI:78435"/>
        <dbReference type="EC" id="2.4.99.28"/>
    </reaction>
</comment>
<evidence type="ECO:0000256" key="19">
    <source>
        <dbReference type="ARBA" id="ARBA00044770"/>
    </source>
</evidence>
<evidence type="ECO:0000256" key="17">
    <source>
        <dbReference type="ARBA" id="ARBA00041185"/>
    </source>
</evidence>
<dbReference type="Pfam" id="PF01098">
    <property type="entry name" value="FTSW_RODA_SPOVE"/>
    <property type="match status" value="1"/>
</dbReference>
<dbReference type="PANTHER" id="PTHR30474:SF2">
    <property type="entry name" value="PEPTIDOGLYCAN GLYCOSYLTRANSFERASE FTSW-RELATED"/>
    <property type="match status" value="1"/>
</dbReference>
<gene>
    <name evidence="23" type="primary">ftsW</name>
    <name evidence="23" type="ORF">DPM12_06930</name>
</gene>
<evidence type="ECO:0000313" key="24">
    <source>
        <dbReference type="Proteomes" id="UP000250462"/>
    </source>
</evidence>
<keyword evidence="8" id="KW-0133">Cell shape</keyword>
<evidence type="ECO:0000256" key="11">
    <source>
        <dbReference type="ARBA" id="ARBA00023136"/>
    </source>
</evidence>
<keyword evidence="6" id="KW-0808">Transferase</keyword>
<dbReference type="GO" id="GO:0032153">
    <property type="term" value="C:cell division site"/>
    <property type="evidence" value="ECO:0007669"/>
    <property type="project" value="TreeGrafter"/>
</dbReference>
<comment type="pathway">
    <text evidence="2">Cell wall biogenesis; peptidoglycan biosynthesis.</text>
</comment>
<keyword evidence="11 22" id="KW-0472">Membrane</keyword>
<keyword evidence="7 22" id="KW-0812">Transmembrane</keyword>
<feature type="transmembrane region" description="Helical" evidence="22">
    <location>
        <begin position="306"/>
        <end position="324"/>
    </location>
</feature>
<feature type="transmembrane region" description="Helical" evidence="22">
    <location>
        <begin position="336"/>
        <end position="366"/>
    </location>
</feature>
<evidence type="ECO:0000313" key="23">
    <source>
        <dbReference type="EMBL" id="RAW16364.1"/>
    </source>
</evidence>
<evidence type="ECO:0000256" key="2">
    <source>
        <dbReference type="ARBA" id="ARBA00004752"/>
    </source>
</evidence>
<dbReference type="PANTHER" id="PTHR30474">
    <property type="entry name" value="CELL CYCLE PROTEIN"/>
    <property type="match status" value="1"/>
</dbReference>
<reference evidence="23 24" key="1">
    <citation type="submission" date="2018-06" db="EMBL/GenBank/DDBJ databases">
        <title>Phytoactinopolyspora halophila sp. nov., a novel halophilic actinomycete isolated from a saline soil in China.</title>
        <authorList>
            <person name="Tang S.-K."/>
        </authorList>
    </citation>
    <scope>NUCLEOTIDE SEQUENCE [LARGE SCALE GENOMIC DNA]</scope>
    <source>
        <strain evidence="23 24">YIM 96934</strain>
    </source>
</reference>
<comment type="similarity">
    <text evidence="16">Belongs to the SEDS family. FtsW subfamily.</text>
</comment>
<feature type="transmembrane region" description="Helical" evidence="22">
    <location>
        <begin position="41"/>
        <end position="63"/>
    </location>
</feature>
<evidence type="ECO:0000256" key="6">
    <source>
        <dbReference type="ARBA" id="ARBA00022679"/>
    </source>
</evidence>
<feature type="transmembrane region" description="Helical" evidence="22">
    <location>
        <begin position="176"/>
        <end position="192"/>
    </location>
</feature>
<comment type="function">
    <text evidence="21">Peptidoglycan polymerase that is essential for cell division.</text>
</comment>
<dbReference type="GO" id="GO:0071555">
    <property type="term" value="P:cell wall organization"/>
    <property type="evidence" value="ECO:0007669"/>
    <property type="project" value="UniProtKB-KW"/>
</dbReference>
<evidence type="ECO:0000256" key="4">
    <source>
        <dbReference type="ARBA" id="ARBA00022618"/>
    </source>
</evidence>
<evidence type="ECO:0000256" key="8">
    <source>
        <dbReference type="ARBA" id="ARBA00022960"/>
    </source>
</evidence>
<proteinExistence type="inferred from homology"/>
<evidence type="ECO:0000256" key="18">
    <source>
        <dbReference type="ARBA" id="ARBA00041418"/>
    </source>
</evidence>
<dbReference type="GO" id="GO:0008955">
    <property type="term" value="F:peptidoglycan glycosyltransferase activity"/>
    <property type="evidence" value="ECO:0007669"/>
    <property type="project" value="UniProtKB-EC"/>
</dbReference>
<dbReference type="GO" id="GO:0009252">
    <property type="term" value="P:peptidoglycan biosynthetic process"/>
    <property type="evidence" value="ECO:0007669"/>
    <property type="project" value="UniProtKB-KW"/>
</dbReference>
<comment type="subcellular location">
    <subcellularLocation>
        <location evidence="1">Cell membrane</location>
        <topology evidence="1">Multi-pass membrane protein</topology>
    </subcellularLocation>
</comment>
<keyword evidence="9" id="KW-0573">Peptidoglycan synthesis</keyword>
<dbReference type="GO" id="GO:0008360">
    <property type="term" value="P:regulation of cell shape"/>
    <property type="evidence" value="ECO:0007669"/>
    <property type="project" value="UniProtKB-KW"/>
</dbReference>
<sequence>MPLLRRYAGMATAEGGTPNNGTGVDLRASLGRFLRRPLASYYLILGSAGLLLLLGLIMVFSSTTYMSTQQFGHPAYYFTRQLLWVLVALPVAWVISRMPLRFLRALSLLMVIGAIVLLALTYVPGLGVVRGGSRNWLDFGGPFLLQPSEAAKLALVIWAAHVFANKGKLLRHWRHLVVPVGPIAAVVVGLTIGQGDLGTSVIMMLILLGMLWVIGVPTWLFGLTLGGVGVLGVYLIATAEHRLARILTFLDPFSDYSVTGYQPANSIFALANGGWWGTGLGASTQKWGPLPEQHTDFIFAILGEELGLPGSLMVIVLFLAFGYAGLRIATRTKDTFVRLAAAGITGWFMVQTVINLGMVLAVFPVVGVPLPLVSYGGASMVVTIAAVGVMLALAKQEPGAKEALAARRRRRQRQEART</sequence>
<evidence type="ECO:0000256" key="16">
    <source>
        <dbReference type="ARBA" id="ARBA00038053"/>
    </source>
</evidence>
<keyword evidence="3" id="KW-1003">Cell membrane</keyword>
<feature type="transmembrane region" description="Helical" evidence="22">
    <location>
        <begin position="102"/>
        <end position="123"/>
    </location>
</feature>